<keyword evidence="2" id="KW-1185">Reference proteome</keyword>
<dbReference type="EMBL" id="JAMYWD010000011">
    <property type="protein sequence ID" value="KAJ4956673.1"/>
    <property type="molecule type" value="Genomic_DNA"/>
</dbReference>
<comment type="caution">
    <text evidence="1">The sequence shown here is derived from an EMBL/GenBank/DDBJ whole genome shotgun (WGS) entry which is preliminary data.</text>
</comment>
<organism evidence="1 2">
    <name type="scientific">Protea cynaroides</name>
    <dbReference type="NCBI Taxonomy" id="273540"/>
    <lineage>
        <taxon>Eukaryota</taxon>
        <taxon>Viridiplantae</taxon>
        <taxon>Streptophyta</taxon>
        <taxon>Embryophyta</taxon>
        <taxon>Tracheophyta</taxon>
        <taxon>Spermatophyta</taxon>
        <taxon>Magnoliopsida</taxon>
        <taxon>Proteales</taxon>
        <taxon>Proteaceae</taxon>
        <taxon>Protea</taxon>
    </lineage>
</organism>
<proteinExistence type="predicted"/>
<evidence type="ECO:0000313" key="2">
    <source>
        <dbReference type="Proteomes" id="UP001141806"/>
    </source>
</evidence>
<protein>
    <submittedName>
        <fullName evidence="1">Uncharacterized protein</fullName>
    </submittedName>
</protein>
<dbReference type="OrthoDB" id="185373at2759"/>
<dbReference type="Proteomes" id="UP001141806">
    <property type="component" value="Unassembled WGS sequence"/>
</dbReference>
<sequence>MPEQMIQYLEDDRDGHLYGKHVVAVIQNVQNLSTKPEGAYNMREVMASFVTKLMFWEMCVVLKEQKGWRQIHLTICTVYRSSSSTGAKERFFLARGISEVRKEADPLMRSRIEGEGLVVLDENIVLSEEE</sequence>
<name>A0A9Q0K074_9MAGN</name>
<dbReference type="AlphaFoldDB" id="A0A9Q0K074"/>
<evidence type="ECO:0000313" key="1">
    <source>
        <dbReference type="EMBL" id="KAJ4956673.1"/>
    </source>
</evidence>
<reference evidence="1" key="1">
    <citation type="journal article" date="2023" name="Plant J.">
        <title>The genome of the king protea, Protea cynaroides.</title>
        <authorList>
            <person name="Chang J."/>
            <person name="Duong T.A."/>
            <person name="Schoeman C."/>
            <person name="Ma X."/>
            <person name="Roodt D."/>
            <person name="Barker N."/>
            <person name="Li Z."/>
            <person name="Van de Peer Y."/>
            <person name="Mizrachi E."/>
        </authorList>
    </citation>
    <scope>NUCLEOTIDE SEQUENCE</scope>
    <source>
        <tissue evidence="1">Young leaves</tissue>
    </source>
</reference>
<accession>A0A9Q0K074</accession>
<gene>
    <name evidence="1" type="ORF">NE237_013456</name>
</gene>